<evidence type="ECO:0000313" key="3">
    <source>
        <dbReference type="Proteomes" id="UP000076038"/>
    </source>
</evidence>
<reference evidence="2 3" key="1">
    <citation type="journal article" date="2016" name="Genome Announc.">
        <title>Complete Genome and Plasmid Sequences for Rhodococcus fascians D188 and Draft Sequences for Rhodococcus Isolates PBTS 1 and PBTS 2.</title>
        <authorList>
            <person name="Stamler R.A."/>
            <person name="Vereecke D."/>
            <person name="Zhang Y."/>
            <person name="Schilkey F."/>
            <person name="Devitt N."/>
            <person name="Randall J.J."/>
        </authorList>
    </citation>
    <scope>NUCLEOTIDE SEQUENCE [LARGE SCALE GENOMIC DNA]</scope>
    <source>
        <strain evidence="2 3">PBTS2</strain>
    </source>
</reference>
<sequence>MKRATASLDRTGTAVVGLALIALGGGAIAWERGELPGRERLDAAFVDTAVDAGWWPWALGVVAVVLILLGLWWLLAHLPRRSVGTVAFGSTSADVTNVDGEQVDGRLSVDLGTAARSAAKSLAGHDGIVSASGRSVSDRGQRVVEIVATLDPAVTSLEQVSDAAARTRDDIVTSLDGTPAKVRILLQCGKSRKQSARVS</sequence>
<dbReference type="EMBL" id="CP015220">
    <property type="protein sequence ID" value="AMY22987.1"/>
    <property type="molecule type" value="Genomic_DNA"/>
</dbReference>
<keyword evidence="3" id="KW-1185">Reference proteome</keyword>
<organism evidence="2 3">
    <name type="scientific">Rhodococcoides fascians</name>
    <name type="common">Rhodococcus fascians</name>
    <dbReference type="NCBI Taxonomy" id="1828"/>
    <lineage>
        <taxon>Bacteria</taxon>
        <taxon>Bacillati</taxon>
        <taxon>Actinomycetota</taxon>
        <taxon>Actinomycetes</taxon>
        <taxon>Mycobacteriales</taxon>
        <taxon>Nocardiaceae</taxon>
        <taxon>Rhodococcoides</taxon>
    </lineage>
</organism>
<name>A0A143QKS3_RHOFA</name>
<evidence type="ECO:0000256" key="1">
    <source>
        <dbReference type="SAM" id="Phobius"/>
    </source>
</evidence>
<dbReference type="OrthoDB" id="4462996at2"/>
<dbReference type="RefSeq" id="WP_053068746.1">
    <property type="nucleotide sequence ID" value="NZ_CP015220.1"/>
</dbReference>
<keyword evidence="1" id="KW-1133">Transmembrane helix</keyword>
<reference evidence="3" key="2">
    <citation type="submission" date="2016-04" db="EMBL/GenBank/DDBJ databases">
        <title>Complete Genome and Plasmid Sequences for Rhodococcus fascians D188 and Draft Sequences for Rhodococcus spp. Isolates PBTS 1 and PBTS 2.</title>
        <authorList>
            <person name="Stamer R."/>
            <person name="Vereecke D."/>
            <person name="Zhang Y."/>
            <person name="Schilkey F."/>
            <person name="Devitt N."/>
            <person name="Randall J."/>
        </authorList>
    </citation>
    <scope>NUCLEOTIDE SEQUENCE [LARGE SCALE GENOMIC DNA]</scope>
    <source>
        <strain evidence="3">PBTS2</strain>
    </source>
</reference>
<dbReference type="PATRIC" id="fig|1653479.3.peg.1704"/>
<dbReference type="KEGG" id="rhs:A3Q41_01683"/>
<evidence type="ECO:0000313" key="2">
    <source>
        <dbReference type="EMBL" id="AMY22987.1"/>
    </source>
</evidence>
<evidence type="ECO:0008006" key="4">
    <source>
        <dbReference type="Google" id="ProtNLM"/>
    </source>
</evidence>
<proteinExistence type="predicted"/>
<keyword evidence="1" id="KW-0812">Transmembrane</keyword>
<dbReference type="AlphaFoldDB" id="A0A143QKS3"/>
<gene>
    <name evidence="2" type="ORF">A3Q41_01683</name>
</gene>
<accession>A0A143QKS3</accession>
<dbReference type="Proteomes" id="UP000076038">
    <property type="component" value="Chromosome"/>
</dbReference>
<protein>
    <recommendedName>
        <fullName evidence="4">Alkaline shock response membrane anchor protein AmaP</fullName>
    </recommendedName>
</protein>
<feature type="transmembrane region" description="Helical" evidence="1">
    <location>
        <begin position="53"/>
        <end position="75"/>
    </location>
</feature>
<keyword evidence="1" id="KW-0472">Membrane</keyword>